<sequence length="145" mass="15461">MSQPSRKTPRLSGIARRSLATLSDAVQLHMAGVLAIRRHQSAVVVSSVHIEPIRSVPDDKILVPIPMVHYPIYYSEANLSMVVLSAANFFATASGRYCGGIDSLVTLHITSYECQKMAASDFAGAGRQPVAVGASPTGVLSERPI</sequence>
<gene>
    <name evidence="1" type="ORF">SFRICE_028964</name>
</gene>
<reference evidence="1" key="1">
    <citation type="submission" date="2016-07" db="EMBL/GenBank/DDBJ databases">
        <authorList>
            <person name="Bretaudeau A."/>
        </authorList>
    </citation>
    <scope>NUCLEOTIDE SEQUENCE</scope>
    <source>
        <strain evidence="1">Rice</strain>
        <tissue evidence="1">Whole body</tissue>
    </source>
</reference>
<evidence type="ECO:0000313" key="1">
    <source>
        <dbReference type="EMBL" id="SOQ49607.1"/>
    </source>
</evidence>
<dbReference type="EMBL" id="ODYU01007116">
    <property type="protein sequence ID" value="SOQ49607.1"/>
    <property type="molecule type" value="Genomic_DNA"/>
</dbReference>
<name>A0A2H1W984_SPOFR</name>
<protein>
    <submittedName>
        <fullName evidence="1">SFRICE_028964</fullName>
    </submittedName>
</protein>
<organism evidence="1">
    <name type="scientific">Spodoptera frugiperda</name>
    <name type="common">Fall armyworm</name>
    <dbReference type="NCBI Taxonomy" id="7108"/>
    <lineage>
        <taxon>Eukaryota</taxon>
        <taxon>Metazoa</taxon>
        <taxon>Ecdysozoa</taxon>
        <taxon>Arthropoda</taxon>
        <taxon>Hexapoda</taxon>
        <taxon>Insecta</taxon>
        <taxon>Pterygota</taxon>
        <taxon>Neoptera</taxon>
        <taxon>Endopterygota</taxon>
        <taxon>Lepidoptera</taxon>
        <taxon>Glossata</taxon>
        <taxon>Ditrysia</taxon>
        <taxon>Noctuoidea</taxon>
        <taxon>Noctuidae</taxon>
        <taxon>Amphipyrinae</taxon>
        <taxon>Spodoptera</taxon>
    </lineage>
</organism>
<dbReference type="AlphaFoldDB" id="A0A2H1W984"/>
<proteinExistence type="predicted"/>
<accession>A0A2H1W984</accession>